<dbReference type="EMBL" id="ATBP01001363">
    <property type="protein sequence ID" value="ETR67474.1"/>
    <property type="molecule type" value="Genomic_DNA"/>
</dbReference>
<dbReference type="AlphaFoldDB" id="A0A1V1NY38"/>
<gene>
    <name evidence="1" type="ORF">OMM_11556</name>
</gene>
<evidence type="ECO:0000313" key="1">
    <source>
        <dbReference type="EMBL" id="ETR67474.1"/>
    </source>
</evidence>
<protein>
    <submittedName>
        <fullName evidence="1">Uncharacterized protein</fullName>
    </submittedName>
</protein>
<organism evidence="1 2">
    <name type="scientific">Candidatus Magnetoglobus multicellularis str. Araruama</name>
    <dbReference type="NCBI Taxonomy" id="890399"/>
    <lineage>
        <taxon>Bacteria</taxon>
        <taxon>Pseudomonadati</taxon>
        <taxon>Thermodesulfobacteriota</taxon>
        <taxon>Desulfobacteria</taxon>
        <taxon>Desulfobacterales</taxon>
        <taxon>Desulfobacteraceae</taxon>
        <taxon>Candidatus Magnetoglobus</taxon>
    </lineage>
</organism>
<reference evidence="2" key="1">
    <citation type="submission" date="2012-11" db="EMBL/GenBank/DDBJ databases">
        <authorList>
            <person name="Lucero-Rivera Y.E."/>
            <person name="Tovar-Ramirez D."/>
        </authorList>
    </citation>
    <scope>NUCLEOTIDE SEQUENCE [LARGE SCALE GENOMIC DNA]</scope>
    <source>
        <strain evidence="2">Araruama</strain>
    </source>
</reference>
<dbReference type="Proteomes" id="UP000189670">
    <property type="component" value="Unassembled WGS sequence"/>
</dbReference>
<feature type="non-terminal residue" evidence="1">
    <location>
        <position position="500"/>
    </location>
</feature>
<comment type="caution">
    <text evidence="1">The sequence shown here is derived from an EMBL/GenBank/DDBJ whole genome shotgun (WGS) entry which is preliminary data.</text>
</comment>
<proteinExistence type="predicted"/>
<sequence>MRLQRIFAYFVTNRNFSVARIALESYKGEGQNFLEGLANYGNAVVHAIINDPEGIKLLRTYMKASPKVFVKETPLIHGAEILCMTKSITCTESKHEDIFEFSTTEQTPDVVYIDAPNREFNPLVINDLVKPEDHEVIIPVIAETGSNQNLDVDTSWFLVHTTSKHLSCNGGAALTVVTDGMIHASCSEDTVDIDELMNAESQMCAKAKAYQNYPLAGMVLSVTPGTMSSSYNLTNWMREQDRTNLPNPLTRFGLTPLGMPSVNIIIPEIHKFASGFSPKETWVLKTAQSSVSEEITGIYKTLLTEKINIDPSVNPEIDLMVRLMAVVYGLQLPAVSSYGIHNQMVFLQQYGGSVELIIQGGCLNLKRNSVPFAPINQQLLEQCCIDFGLAPIGSESASVLIQPSNQVFPVKYVDSDQEQHIIEQAVFAFRGSTMTIQDLMAGVHGYEIVRLVYTHDPERESYFSIKIAQAKAKTKAVVPKDFFADYVSQMILLQYIIDIL</sequence>
<accession>A0A1V1NY38</accession>
<name>A0A1V1NY38_9BACT</name>
<evidence type="ECO:0000313" key="2">
    <source>
        <dbReference type="Proteomes" id="UP000189670"/>
    </source>
</evidence>